<dbReference type="GO" id="GO:0043161">
    <property type="term" value="P:proteasome-mediated ubiquitin-dependent protein catabolic process"/>
    <property type="evidence" value="ECO:0007669"/>
    <property type="project" value="TreeGrafter"/>
</dbReference>
<keyword evidence="4" id="KW-1185">Reference proteome</keyword>
<dbReference type="SMART" id="SM00320">
    <property type="entry name" value="WD40"/>
    <property type="match status" value="3"/>
</dbReference>
<dbReference type="InterPro" id="IPR001680">
    <property type="entry name" value="WD40_rpt"/>
</dbReference>
<dbReference type="PROSITE" id="PS50082">
    <property type="entry name" value="WD_REPEATS_2"/>
    <property type="match status" value="1"/>
</dbReference>
<dbReference type="PANTHER" id="PTHR44080">
    <property type="entry name" value="E3 UBIQUITIN-PROTEIN LIGASE COP1"/>
    <property type="match status" value="1"/>
</dbReference>
<dbReference type="STRING" id="32264.T1K308"/>
<evidence type="ECO:0000313" key="3">
    <source>
        <dbReference type="EnsemblMetazoa" id="tetur04g06970.1"/>
    </source>
</evidence>
<dbReference type="Gene3D" id="2.130.10.10">
    <property type="entry name" value="YVTN repeat-like/Quinoprotein amine dehydrogenase"/>
    <property type="match status" value="1"/>
</dbReference>
<dbReference type="Pfam" id="PF00400">
    <property type="entry name" value="WD40"/>
    <property type="match status" value="1"/>
</dbReference>
<dbReference type="Proteomes" id="UP000015104">
    <property type="component" value="Unassembled WGS sequence"/>
</dbReference>
<accession>T1K308</accession>
<protein>
    <submittedName>
        <fullName evidence="3">Uncharacterized protein</fullName>
    </submittedName>
</protein>
<keyword evidence="1" id="KW-0853">WD repeat</keyword>
<evidence type="ECO:0000256" key="2">
    <source>
        <dbReference type="SAM" id="MobiDB-lite"/>
    </source>
</evidence>
<feature type="region of interest" description="Disordered" evidence="2">
    <location>
        <begin position="1"/>
        <end position="33"/>
    </location>
</feature>
<organism evidence="3 4">
    <name type="scientific">Tetranychus urticae</name>
    <name type="common">Two-spotted spider mite</name>
    <dbReference type="NCBI Taxonomy" id="32264"/>
    <lineage>
        <taxon>Eukaryota</taxon>
        <taxon>Metazoa</taxon>
        <taxon>Ecdysozoa</taxon>
        <taxon>Arthropoda</taxon>
        <taxon>Chelicerata</taxon>
        <taxon>Arachnida</taxon>
        <taxon>Acari</taxon>
        <taxon>Acariformes</taxon>
        <taxon>Trombidiformes</taxon>
        <taxon>Prostigmata</taxon>
        <taxon>Eleutherengona</taxon>
        <taxon>Raphignathae</taxon>
        <taxon>Tetranychoidea</taxon>
        <taxon>Tetranychidae</taxon>
        <taxon>Tetranychus</taxon>
    </lineage>
</organism>
<proteinExistence type="predicted"/>
<dbReference type="HOGENOM" id="CLU_2852535_0_0_1"/>
<dbReference type="AlphaFoldDB" id="T1K308"/>
<reference evidence="4" key="1">
    <citation type="submission" date="2011-08" db="EMBL/GenBank/DDBJ databases">
        <authorList>
            <person name="Rombauts S."/>
        </authorList>
    </citation>
    <scope>NUCLEOTIDE SEQUENCE</scope>
    <source>
        <strain evidence="4">London</strain>
    </source>
</reference>
<dbReference type="SUPFAM" id="SSF50978">
    <property type="entry name" value="WD40 repeat-like"/>
    <property type="match status" value="1"/>
</dbReference>
<sequence>MDGEPSTSSSKRLRLSSIPGDNDSRSTDEEPSCFEESMPIRLDELTCPICHNIIVDAHVTECVHKTYPNFMIERFIREPYGVVYSNLSEKAQNLDPDDMAFLVELLQKRKKKLEKSSKVVKFELFKEFLTRIQIRKPEPLDKLADDLKIIRVDFSTLKQIESSLVAEKEDQPVHDNTSVHQRNHHHNTNVCGVKFHPTNLRNPSKPEFIFKGHHDTVSYVKFMSSTELVSLSTDNTCKLWSVGSNKTFERTFKAHSNVHRFVGLATNDEYICCGSENNALYIYYKGFSKPVLTYSFDFDRPISRTGIESHWSKKNITQNAITAVCWKKDSNVILAGNTEGSVKVLEAI</sequence>
<feature type="repeat" description="WD" evidence="1">
    <location>
        <begin position="210"/>
        <end position="250"/>
    </location>
</feature>
<dbReference type="eggNOG" id="ENOG502QQ8V">
    <property type="taxonomic scope" value="Eukaryota"/>
</dbReference>
<dbReference type="InterPro" id="IPR036322">
    <property type="entry name" value="WD40_repeat_dom_sf"/>
</dbReference>
<reference evidence="3" key="2">
    <citation type="submission" date="2015-06" db="UniProtKB">
        <authorList>
            <consortium name="EnsemblMetazoa"/>
        </authorList>
    </citation>
    <scope>IDENTIFICATION</scope>
</reference>
<dbReference type="GO" id="GO:0061630">
    <property type="term" value="F:ubiquitin protein ligase activity"/>
    <property type="evidence" value="ECO:0007669"/>
    <property type="project" value="InterPro"/>
</dbReference>
<dbReference type="EMBL" id="CAEY01001371">
    <property type="status" value="NOT_ANNOTATED_CDS"/>
    <property type="molecule type" value="Genomic_DNA"/>
</dbReference>
<dbReference type="InterPro" id="IPR015943">
    <property type="entry name" value="WD40/YVTN_repeat-like_dom_sf"/>
</dbReference>
<dbReference type="PANTHER" id="PTHR44080:SF1">
    <property type="entry name" value="E3 UBIQUITIN-PROTEIN LIGASE COP1"/>
    <property type="match status" value="1"/>
</dbReference>
<evidence type="ECO:0000313" key="4">
    <source>
        <dbReference type="Proteomes" id="UP000015104"/>
    </source>
</evidence>
<name>T1K308_TETUR</name>
<feature type="compositionally biased region" description="Low complexity" evidence="2">
    <location>
        <begin position="1"/>
        <end position="10"/>
    </location>
</feature>
<dbReference type="EnsemblMetazoa" id="tetur04g06970.1">
    <property type="protein sequence ID" value="tetur04g06970.1"/>
    <property type="gene ID" value="tetur04g06970"/>
</dbReference>
<evidence type="ECO:0000256" key="1">
    <source>
        <dbReference type="PROSITE-ProRule" id="PRU00221"/>
    </source>
</evidence>
<dbReference type="InterPro" id="IPR042755">
    <property type="entry name" value="COP1"/>
</dbReference>